<gene>
    <name evidence="1" type="ORF">EBO15_13825</name>
</gene>
<keyword evidence="2" id="KW-1185">Reference proteome</keyword>
<organism evidence="1 2">
    <name type="scientific">Actinomadura harenae</name>
    <dbReference type="NCBI Taxonomy" id="2483351"/>
    <lineage>
        <taxon>Bacteria</taxon>
        <taxon>Bacillati</taxon>
        <taxon>Actinomycetota</taxon>
        <taxon>Actinomycetes</taxon>
        <taxon>Streptosporangiales</taxon>
        <taxon>Thermomonosporaceae</taxon>
        <taxon>Actinomadura</taxon>
    </lineage>
</organism>
<dbReference type="RefSeq" id="WP_122194767.1">
    <property type="nucleotide sequence ID" value="NZ_JBHSKC010000003.1"/>
</dbReference>
<protein>
    <submittedName>
        <fullName evidence="1">Uncharacterized protein</fullName>
    </submittedName>
</protein>
<comment type="caution">
    <text evidence="1">The sequence shown here is derived from an EMBL/GenBank/DDBJ whole genome shotgun (WGS) entry which is preliminary data.</text>
</comment>
<dbReference type="Proteomes" id="UP000282674">
    <property type="component" value="Unassembled WGS sequence"/>
</dbReference>
<dbReference type="EMBL" id="RFFG01000020">
    <property type="protein sequence ID" value="RMI44223.1"/>
    <property type="molecule type" value="Genomic_DNA"/>
</dbReference>
<dbReference type="AlphaFoldDB" id="A0A3M2M5V5"/>
<evidence type="ECO:0000313" key="2">
    <source>
        <dbReference type="Proteomes" id="UP000282674"/>
    </source>
</evidence>
<proteinExistence type="predicted"/>
<sequence>MTGTPGHRAGREEPPPAELREAMARGLMEQFPGVRVWYGEATGAWWAMVPLRSGPRLVEAETFQQLRDAIMSVRSRG</sequence>
<accession>A0A3M2M5V5</accession>
<reference evidence="1 2" key="1">
    <citation type="submission" date="2018-10" db="EMBL/GenBank/DDBJ databases">
        <title>Isolation from soil.</title>
        <authorList>
            <person name="Hu J."/>
        </authorList>
    </citation>
    <scope>NUCLEOTIDE SEQUENCE [LARGE SCALE GENOMIC DNA]</scope>
    <source>
        <strain evidence="1 2">NEAU-Ht49</strain>
    </source>
</reference>
<evidence type="ECO:0000313" key="1">
    <source>
        <dbReference type="EMBL" id="RMI44223.1"/>
    </source>
</evidence>
<name>A0A3M2M5V5_9ACTN</name>
<dbReference type="OrthoDB" id="3482046at2"/>